<gene>
    <name evidence="12" type="ORF">Pcinc_026030</name>
</gene>
<evidence type="ECO:0000256" key="1">
    <source>
        <dbReference type="ARBA" id="ARBA00002904"/>
    </source>
</evidence>
<feature type="signal peptide" evidence="9">
    <location>
        <begin position="1"/>
        <end position="16"/>
    </location>
</feature>
<feature type="chain" id="PRO_5041775224" description="Carbonic anhydrase" evidence="9">
    <location>
        <begin position="17"/>
        <end position="552"/>
    </location>
</feature>
<dbReference type="EMBL" id="JAWQEG010002976">
    <property type="protein sequence ID" value="KAK3868595.1"/>
    <property type="molecule type" value="Genomic_DNA"/>
</dbReference>
<dbReference type="CDD" id="cd00326">
    <property type="entry name" value="alpha_CA"/>
    <property type="match status" value="1"/>
</dbReference>
<feature type="region of interest" description="Disordered" evidence="10">
    <location>
        <begin position="31"/>
        <end position="146"/>
    </location>
</feature>
<dbReference type="EC" id="4.2.1.1" evidence="3 9"/>
<dbReference type="Pfam" id="PF00194">
    <property type="entry name" value="Carb_anhydrase"/>
    <property type="match status" value="1"/>
</dbReference>
<evidence type="ECO:0000256" key="5">
    <source>
        <dbReference type="ARBA" id="ARBA00022833"/>
    </source>
</evidence>
<keyword evidence="7 9" id="KW-0456">Lyase</keyword>
<evidence type="ECO:0000256" key="8">
    <source>
        <dbReference type="ARBA" id="ARBA00048348"/>
    </source>
</evidence>
<keyword evidence="4 9" id="KW-0479">Metal-binding</keyword>
<dbReference type="PANTHER" id="PTHR18952">
    <property type="entry name" value="CARBONIC ANHYDRASE"/>
    <property type="match status" value="1"/>
</dbReference>
<dbReference type="FunFam" id="3.10.200.10:FF:000003">
    <property type="entry name" value="Carbonic anhydrase 12"/>
    <property type="match status" value="1"/>
</dbReference>
<evidence type="ECO:0000256" key="4">
    <source>
        <dbReference type="ARBA" id="ARBA00022723"/>
    </source>
</evidence>
<evidence type="ECO:0000313" key="13">
    <source>
        <dbReference type="Proteomes" id="UP001286313"/>
    </source>
</evidence>
<dbReference type="InterPro" id="IPR023561">
    <property type="entry name" value="Carbonic_anhydrase_a-class"/>
</dbReference>
<evidence type="ECO:0000259" key="11">
    <source>
        <dbReference type="PROSITE" id="PS51144"/>
    </source>
</evidence>
<dbReference type="Gene3D" id="3.10.200.10">
    <property type="entry name" value="Alpha carbonic anhydrase"/>
    <property type="match status" value="1"/>
</dbReference>
<name>A0AAE1F830_PETCI</name>
<comment type="similarity">
    <text evidence="2 9">Belongs to the alpha-carbonic anhydrase family.</text>
</comment>
<dbReference type="GO" id="GO:0004089">
    <property type="term" value="F:carbonate dehydratase activity"/>
    <property type="evidence" value="ECO:0007669"/>
    <property type="project" value="UniProtKB-UniRule"/>
</dbReference>
<keyword evidence="9" id="KW-0732">Signal</keyword>
<feature type="compositionally biased region" description="Basic and acidic residues" evidence="10">
    <location>
        <begin position="121"/>
        <end position="132"/>
    </location>
</feature>
<comment type="caution">
    <text evidence="12">The sequence shown here is derived from an EMBL/GenBank/DDBJ whole genome shotgun (WGS) entry which is preliminary data.</text>
</comment>
<dbReference type="PANTHER" id="PTHR18952:SF265">
    <property type="entry name" value="CARBONIC ANHYDRASE"/>
    <property type="match status" value="1"/>
</dbReference>
<feature type="domain" description="Alpha-carbonic anhydrase" evidence="11">
    <location>
        <begin position="292"/>
        <end position="547"/>
    </location>
</feature>
<dbReference type="SMART" id="SM01057">
    <property type="entry name" value="Carb_anhydrase"/>
    <property type="match status" value="1"/>
</dbReference>
<dbReference type="SUPFAM" id="SSF51069">
    <property type="entry name" value="Carbonic anhydrase"/>
    <property type="match status" value="1"/>
</dbReference>
<sequence length="552" mass="64088">MMAPYTLTYIITLTAASVLIVCSTELHHGSDFKDKNHLPTGPTHTSSPTSPLNHLQQLYPKRHYQHSKDHSKDHHKHQHPKDHPKDHYKDYPKDHYKDHPKDHYKDYLKDHPGDVTNLHPKGHDKDYLKDYQHSTNYPKDYPKDYSKDQQHYKDLQLPKDYHDDYPKDHYKDYHDDYLKDLQLPKDYHDDYLKDHYKDYHEDYLKDQPSDVTILHYKHSSKTRQPYSKHFVGEKEHLVPDEGVAEAAEGEEEPHVPAGEEKPNVPAGEEEPHVPAGEEKPHVPEGEEKPHVPEWSYEGENGPDHWSMIYPSCGGQSQSPIDLKENEMQQDDTMEPFVFHHYNELPDSITVENVGHSVKLTFQMTNTPYVTGGGLASAYKFMQLHFHWGIDDNDGSEHHINSHSYPCEVHLVHFRERYETPSKAILYGDGLAVLGSVFTISKEDNPQLAGLLAGLLNVLKPNEQVTISPMPLSYFLPYDTLGFYRYKGSLTTPPCSEVVIWTVFSNKLKISDEQIRWFRELEDFEGKAMQHNDRPLQPINNRPIMMVTTVTRK</sequence>
<evidence type="ECO:0000256" key="10">
    <source>
        <dbReference type="SAM" id="MobiDB-lite"/>
    </source>
</evidence>
<dbReference type="InterPro" id="IPR036398">
    <property type="entry name" value="CA_dom_sf"/>
</dbReference>
<dbReference type="InterPro" id="IPR001148">
    <property type="entry name" value="CA_dom"/>
</dbReference>
<comment type="catalytic activity">
    <reaction evidence="8 9">
        <text>hydrogencarbonate + H(+) = CO2 + H2O</text>
        <dbReference type="Rhea" id="RHEA:10748"/>
        <dbReference type="ChEBI" id="CHEBI:15377"/>
        <dbReference type="ChEBI" id="CHEBI:15378"/>
        <dbReference type="ChEBI" id="CHEBI:16526"/>
        <dbReference type="ChEBI" id="CHEBI:17544"/>
        <dbReference type="EC" id="4.2.1.1"/>
    </reaction>
</comment>
<comment type="function">
    <text evidence="1 9">Reversible hydration of carbon dioxide.</text>
</comment>
<protein>
    <recommendedName>
        <fullName evidence="3 9">Carbonic anhydrase</fullName>
        <ecNumber evidence="3 9">4.2.1.1</ecNumber>
    </recommendedName>
</protein>
<proteinExistence type="inferred from homology"/>
<dbReference type="PROSITE" id="PS51144">
    <property type="entry name" value="ALPHA_CA_2"/>
    <property type="match status" value="1"/>
</dbReference>
<organism evidence="12 13">
    <name type="scientific">Petrolisthes cinctipes</name>
    <name type="common">Flat porcelain crab</name>
    <dbReference type="NCBI Taxonomy" id="88211"/>
    <lineage>
        <taxon>Eukaryota</taxon>
        <taxon>Metazoa</taxon>
        <taxon>Ecdysozoa</taxon>
        <taxon>Arthropoda</taxon>
        <taxon>Crustacea</taxon>
        <taxon>Multicrustacea</taxon>
        <taxon>Malacostraca</taxon>
        <taxon>Eumalacostraca</taxon>
        <taxon>Eucarida</taxon>
        <taxon>Decapoda</taxon>
        <taxon>Pleocyemata</taxon>
        <taxon>Anomura</taxon>
        <taxon>Galatheoidea</taxon>
        <taxon>Porcellanidae</taxon>
        <taxon>Petrolisthes</taxon>
    </lineage>
</organism>
<dbReference type="GO" id="GO:0005886">
    <property type="term" value="C:plasma membrane"/>
    <property type="evidence" value="ECO:0007669"/>
    <property type="project" value="TreeGrafter"/>
</dbReference>
<comment type="cofactor">
    <cofactor evidence="9">
        <name>Zn(2+)</name>
        <dbReference type="ChEBI" id="CHEBI:29105"/>
    </cofactor>
</comment>
<evidence type="ECO:0000256" key="2">
    <source>
        <dbReference type="ARBA" id="ARBA00010718"/>
    </source>
</evidence>
<keyword evidence="5 9" id="KW-0862">Zinc</keyword>
<dbReference type="GO" id="GO:0008270">
    <property type="term" value="F:zinc ion binding"/>
    <property type="evidence" value="ECO:0007669"/>
    <property type="project" value="UniProtKB-UniRule"/>
</dbReference>
<evidence type="ECO:0000256" key="7">
    <source>
        <dbReference type="ARBA" id="ARBA00023239"/>
    </source>
</evidence>
<keyword evidence="6" id="KW-0325">Glycoprotein</keyword>
<dbReference type="AlphaFoldDB" id="A0AAE1F830"/>
<dbReference type="InterPro" id="IPR018338">
    <property type="entry name" value="Carbonic_anhydrase_a-class_CS"/>
</dbReference>
<evidence type="ECO:0000256" key="6">
    <source>
        <dbReference type="ARBA" id="ARBA00023180"/>
    </source>
</evidence>
<reference evidence="12" key="1">
    <citation type="submission" date="2023-10" db="EMBL/GenBank/DDBJ databases">
        <title>Genome assemblies of two species of porcelain crab, Petrolisthes cinctipes and Petrolisthes manimaculis (Anomura: Porcellanidae).</title>
        <authorList>
            <person name="Angst P."/>
        </authorList>
    </citation>
    <scope>NUCLEOTIDE SEQUENCE</scope>
    <source>
        <strain evidence="12">PB745_01</strain>
        <tissue evidence="12">Gill</tissue>
    </source>
</reference>
<dbReference type="Proteomes" id="UP001286313">
    <property type="component" value="Unassembled WGS sequence"/>
</dbReference>
<evidence type="ECO:0000256" key="3">
    <source>
        <dbReference type="ARBA" id="ARBA00012925"/>
    </source>
</evidence>
<keyword evidence="13" id="KW-1185">Reference proteome</keyword>
<feature type="region of interest" description="Disordered" evidence="10">
    <location>
        <begin position="242"/>
        <end position="299"/>
    </location>
</feature>
<evidence type="ECO:0000256" key="9">
    <source>
        <dbReference type="RuleBase" id="RU367011"/>
    </source>
</evidence>
<feature type="compositionally biased region" description="Basic and acidic residues" evidence="10">
    <location>
        <begin position="81"/>
        <end position="113"/>
    </location>
</feature>
<feature type="compositionally biased region" description="Basic and acidic residues" evidence="10">
    <location>
        <begin position="252"/>
        <end position="262"/>
    </location>
</feature>
<feature type="compositionally biased region" description="Low complexity" evidence="10">
    <location>
        <begin position="39"/>
        <end position="51"/>
    </location>
</feature>
<feature type="compositionally biased region" description="Basic and acidic residues" evidence="10">
    <location>
        <begin position="269"/>
        <end position="291"/>
    </location>
</feature>
<accession>A0AAE1F830</accession>
<dbReference type="PROSITE" id="PS00162">
    <property type="entry name" value="ALPHA_CA_1"/>
    <property type="match status" value="1"/>
</dbReference>
<evidence type="ECO:0000313" key="12">
    <source>
        <dbReference type="EMBL" id="KAK3868595.1"/>
    </source>
</evidence>